<comment type="subcellular location">
    <subcellularLocation>
        <location evidence="1">Mitochondrion</location>
    </subcellularLocation>
</comment>
<keyword evidence="1" id="KW-0378">Hydrolase</keyword>
<feature type="active site" evidence="1">
    <location>
        <position position="140"/>
    </location>
</feature>
<name>A0A6A4V606_AMPAM</name>
<dbReference type="EC" id="3.1.-.-" evidence="1"/>
<dbReference type="GO" id="GO:0006264">
    <property type="term" value="P:mitochondrial DNA replication"/>
    <property type="evidence" value="ECO:0007669"/>
    <property type="project" value="TreeGrafter"/>
</dbReference>
<dbReference type="HAMAP" id="MF_03030">
    <property type="entry name" value="MGME1"/>
    <property type="match status" value="1"/>
</dbReference>
<comment type="function">
    <text evidence="1">Metal-dependent single-stranded DNA (ssDNA) exonuclease involved in mitochondrial genome maintenance.</text>
</comment>
<keyword evidence="1" id="KW-0496">Mitochondrion</keyword>
<evidence type="ECO:0000256" key="2">
    <source>
        <dbReference type="SAM" id="MobiDB-lite"/>
    </source>
</evidence>
<feature type="active site" evidence="1">
    <location>
        <position position="142"/>
    </location>
</feature>
<accession>A0A6A4V606</accession>
<dbReference type="GO" id="GO:0008297">
    <property type="term" value="F:single-stranded DNA exodeoxyribonuclease activity"/>
    <property type="evidence" value="ECO:0007669"/>
    <property type="project" value="UniProtKB-UniRule"/>
</dbReference>
<dbReference type="EMBL" id="VIIS01002099">
    <property type="protein sequence ID" value="KAF0288599.1"/>
    <property type="molecule type" value="Genomic_DNA"/>
</dbReference>
<dbReference type="InterPro" id="IPR038726">
    <property type="entry name" value="PDDEXK_AddAB-type"/>
</dbReference>
<keyword evidence="1 4" id="KW-0269">Exonuclease</keyword>
<dbReference type="GO" id="GO:0005739">
    <property type="term" value="C:mitochondrion"/>
    <property type="evidence" value="ECO:0007669"/>
    <property type="project" value="UniProtKB-SubCell"/>
</dbReference>
<keyword evidence="5" id="KW-1185">Reference proteome</keyword>
<dbReference type="GO" id="GO:0043504">
    <property type="term" value="P:mitochondrial DNA repair"/>
    <property type="evidence" value="ECO:0007669"/>
    <property type="project" value="UniProtKB-UniRule"/>
</dbReference>
<evidence type="ECO:0000313" key="5">
    <source>
        <dbReference type="Proteomes" id="UP000440578"/>
    </source>
</evidence>
<dbReference type="Proteomes" id="UP000440578">
    <property type="component" value="Unassembled WGS sequence"/>
</dbReference>
<dbReference type="OrthoDB" id="5777131at2759"/>
<feature type="active site" evidence="1">
    <location>
        <position position="127"/>
    </location>
</feature>
<evidence type="ECO:0000313" key="4">
    <source>
        <dbReference type="EMBL" id="KAF0288599.1"/>
    </source>
</evidence>
<organism evidence="4 5">
    <name type="scientific">Amphibalanus amphitrite</name>
    <name type="common">Striped barnacle</name>
    <name type="synonym">Balanus amphitrite</name>
    <dbReference type="NCBI Taxonomy" id="1232801"/>
    <lineage>
        <taxon>Eukaryota</taxon>
        <taxon>Metazoa</taxon>
        <taxon>Ecdysozoa</taxon>
        <taxon>Arthropoda</taxon>
        <taxon>Crustacea</taxon>
        <taxon>Multicrustacea</taxon>
        <taxon>Cirripedia</taxon>
        <taxon>Thoracica</taxon>
        <taxon>Thoracicalcarea</taxon>
        <taxon>Balanomorpha</taxon>
        <taxon>Balanoidea</taxon>
        <taxon>Balanidae</taxon>
        <taxon>Amphibalaninae</taxon>
        <taxon>Amphibalanus</taxon>
    </lineage>
</organism>
<feature type="region of interest" description="Disordered" evidence="2">
    <location>
        <begin position="1"/>
        <end position="21"/>
    </location>
</feature>
<dbReference type="PANTHER" id="PTHR31340">
    <property type="entry name" value="MITOCHONDRIAL GENOME MAINTENANCE EXONUCLEASE 1"/>
    <property type="match status" value="1"/>
</dbReference>
<dbReference type="Pfam" id="PF12705">
    <property type="entry name" value="PDDEXK_1"/>
    <property type="match status" value="1"/>
</dbReference>
<protein>
    <recommendedName>
        <fullName evidence="1">Mitochondrial genome maintenance exonuclease 1</fullName>
        <ecNumber evidence="1">3.1.-.-</ecNumber>
    </recommendedName>
</protein>
<dbReference type="AlphaFoldDB" id="A0A6A4V606"/>
<dbReference type="PANTHER" id="PTHR31340:SF3">
    <property type="entry name" value="MITOCHONDRIAL GENOME MAINTENANCE EXONUCLEASE 1"/>
    <property type="match status" value="1"/>
</dbReference>
<feature type="domain" description="PD-(D/E)XK endonuclease-like" evidence="3">
    <location>
        <begin position="107"/>
        <end position="215"/>
    </location>
</feature>
<keyword evidence="1" id="KW-0540">Nuclease</keyword>
<reference evidence="4 5" key="1">
    <citation type="submission" date="2019-07" db="EMBL/GenBank/DDBJ databases">
        <title>Draft genome assembly of a fouling barnacle, Amphibalanus amphitrite (Darwin, 1854): The first reference genome for Thecostraca.</title>
        <authorList>
            <person name="Kim W."/>
        </authorList>
    </citation>
    <scope>NUCLEOTIDE SEQUENCE [LARGE SCALE GENOMIC DNA]</scope>
    <source>
        <strain evidence="4">SNU_AA5</strain>
        <tissue evidence="4">Soma without cirri and trophi</tissue>
    </source>
</reference>
<evidence type="ECO:0000259" key="3">
    <source>
        <dbReference type="Pfam" id="PF12705"/>
    </source>
</evidence>
<comment type="similarity">
    <text evidence="1">Belongs to the MGME1 family.</text>
</comment>
<evidence type="ECO:0000256" key="1">
    <source>
        <dbReference type="HAMAP-Rule" id="MF_03030"/>
    </source>
</evidence>
<comment type="caution">
    <text evidence="4">The sequence shown here is derived from an EMBL/GenBank/DDBJ whole genome shotgun (WGS) entry which is preliminary data.</text>
</comment>
<gene>
    <name evidence="4" type="primary">Mgme1_0</name>
    <name evidence="4" type="ORF">FJT64_013044</name>
</gene>
<proteinExistence type="inferred from homology"/>
<sequence length="223" mass="25055">MYPTEEPTDAHTERPATPLPSVSRVLQATMSEESRAALRRWEEAMIARHGPDGFAQIKEAMFSVGRELHAAIHRHLLGSAPEAPLSLAADGFWRSVRPALRHVDGAGLLAAERPLRHTQLGYQGVVDCVAPFRSCPMVIEWKTARRPKYSVRELYDNPVQAAAYLGAYNYTHRNAQVDRAAVVVAYESGRPATVHVLSPAECRRHWAAWLQRLLQYRRETDVV</sequence>